<dbReference type="AlphaFoldDB" id="A0A7W9E3N7"/>
<dbReference type="RefSeq" id="WP_183323407.1">
    <property type="nucleotide sequence ID" value="NZ_JACHBQ010000001.1"/>
</dbReference>
<gene>
    <name evidence="1" type="ORF">BJ997_001896</name>
</gene>
<evidence type="ECO:0000313" key="2">
    <source>
        <dbReference type="Proteomes" id="UP000561726"/>
    </source>
</evidence>
<organism evidence="1 2">
    <name type="scientific">Cryobacterium roopkundense</name>
    <dbReference type="NCBI Taxonomy" id="1001240"/>
    <lineage>
        <taxon>Bacteria</taxon>
        <taxon>Bacillati</taxon>
        <taxon>Actinomycetota</taxon>
        <taxon>Actinomycetes</taxon>
        <taxon>Micrococcales</taxon>
        <taxon>Microbacteriaceae</taxon>
        <taxon>Cryobacterium</taxon>
    </lineage>
</organism>
<name>A0A7W9E3N7_9MICO</name>
<sequence length="47" mass="5035">MKAPPKSTGGAFSHPAIVTHDDAAIVKQRDGRHPFPVVEHFTLVAEA</sequence>
<reference evidence="1 2" key="1">
    <citation type="submission" date="2020-08" db="EMBL/GenBank/DDBJ databases">
        <title>Sequencing the genomes of 1000 actinobacteria strains.</title>
        <authorList>
            <person name="Klenk H.-P."/>
        </authorList>
    </citation>
    <scope>NUCLEOTIDE SEQUENCE [LARGE SCALE GENOMIC DNA]</scope>
    <source>
        <strain evidence="1 2">DSM 21065</strain>
    </source>
</reference>
<dbReference type="Proteomes" id="UP000561726">
    <property type="component" value="Unassembled WGS sequence"/>
</dbReference>
<evidence type="ECO:0000313" key="1">
    <source>
        <dbReference type="EMBL" id="MBB5641348.1"/>
    </source>
</evidence>
<accession>A0A7W9E3N7</accession>
<comment type="caution">
    <text evidence="1">The sequence shown here is derived from an EMBL/GenBank/DDBJ whole genome shotgun (WGS) entry which is preliminary data.</text>
</comment>
<proteinExistence type="predicted"/>
<protein>
    <submittedName>
        <fullName evidence="1">Uncharacterized protein</fullName>
    </submittedName>
</protein>
<dbReference type="EMBL" id="JACHBQ010000001">
    <property type="protein sequence ID" value="MBB5641348.1"/>
    <property type="molecule type" value="Genomic_DNA"/>
</dbReference>